<feature type="region of interest" description="Disordered" evidence="1">
    <location>
        <begin position="1"/>
        <end position="121"/>
    </location>
</feature>
<dbReference type="EMBL" id="JASWJB010000011">
    <property type="protein sequence ID" value="KAK2612851.1"/>
    <property type="molecule type" value="Genomic_DNA"/>
</dbReference>
<reference evidence="2" key="1">
    <citation type="submission" date="2023-06" db="EMBL/GenBank/DDBJ databases">
        <title>Conoideocrella luteorostrata (Hypocreales: Clavicipitaceae), a potential biocontrol fungus for elongate hemlock scale in United States Christmas tree production areas.</title>
        <authorList>
            <person name="Barrett H."/>
            <person name="Lovett B."/>
            <person name="Macias A.M."/>
            <person name="Stajich J.E."/>
            <person name="Kasson M.T."/>
        </authorList>
    </citation>
    <scope>NUCLEOTIDE SEQUENCE</scope>
    <source>
        <strain evidence="2">ARSEF 14590</strain>
    </source>
</reference>
<evidence type="ECO:0000256" key="1">
    <source>
        <dbReference type="SAM" id="MobiDB-lite"/>
    </source>
</evidence>
<evidence type="ECO:0000313" key="2">
    <source>
        <dbReference type="EMBL" id="KAK2612851.1"/>
    </source>
</evidence>
<evidence type="ECO:0000313" key="3">
    <source>
        <dbReference type="Proteomes" id="UP001251528"/>
    </source>
</evidence>
<sequence>MSSYNARSGNGGRWSDRRRDFSPDQQRGRAGNSKVPGQENLPQGLNEDYYRESAAALGIPTGGKEHRSHSVPPPASAVVRRPRSPFTSSSRSSSCSRPERSYSSTNRSASREDEHVSGAIRRPSGIIRSSFSQTKAGISAGIVGAVVGGLVAKQAAEAAIRQRWKQDDRSRRRSTEAMPHMASTLLGAVAGGLGANAITHKLEGARERRKNDKLAWDKRYGQEEDLPYYDTGRLQGLNYRNQRLYLRDNHDGRDYEDDVNWRYDDRQPTRRRIEDTRCYRY</sequence>
<organism evidence="2 3">
    <name type="scientific">Conoideocrella luteorostrata</name>
    <dbReference type="NCBI Taxonomy" id="1105319"/>
    <lineage>
        <taxon>Eukaryota</taxon>
        <taxon>Fungi</taxon>
        <taxon>Dikarya</taxon>
        <taxon>Ascomycota</taxon>
        <taxon>Pezizomycotina</taxon>
        <taxon>Sordariomycetes</taxon>
        <taxon>Hypocreomycetidae</taxon>
        <taxon>Hypocreales</taxon>
        <taxon>Clavicipitaceae</taxon>
        <taxon>Conoideocrella</taxon>
    </lineage>
</organism>
<comment type="caution">
    <text evidence="2">The sequence shown here is derived from an EMBL/GenBank/DDBJ whole genome shotgun (WGS) entry which is preliminary data.</text>
</comment>
<feature type="compositionally biased region" description="Low complexity" evidence="1">
    <location>
        <begin position="76"/>
        <end position="104"/>
    </location>
</feature>
<name>A0AAJ0CXT0_9HYPO</name>
<gene>
    <name evidence="2" type="ORF">QQS21_001131</name>
</gene>
<dbReference type="Proteomes" id="UP001251528">
    <property type="component" value="Unassembled WGS sequence"/>
</dbReference>
<dbReference type="AlphaFoldDB" id="A0AAJ0CXT0"/>
<accession>A0AAJ0CXT0</accession>
<protein>
    <submittedName>
        <fullName evidence="2">Uncharacterized protein</fullName>
    </submittedName>
</protein>
<proteinExistence type="predicted"/>
<keyword evidence="3" id="KW-1185">Reference proteome</keyword>